<reference evidence="3 4" key="2">
    <citation type="journal article" date="2014" name="PLoS ONE">
        <title>Evolution of mitochondria reconstructed from the energy metabolism of living bacteria.</title>
        <authorList>
            <person name="Degli Esposti M."/>
            <person name="Chouaia B."/>
            <person name="Comandatore F."/>
            <person name="Crotti E."/>
            <person name="Sassera D."/>
            <person name="Lievens P.M."/>
            <person name="Daffonchio D."/>
            <person name="Bandi C."/>
        </authorList>
    </citation>
    <scope>NUCLEOTIDE SEQUENCE [LARGE SCALE GENOMIC DNA]</scope>
    <source>
        <strain evidence="3 4">SF2.1</strain>
    </source>
</reference>
<accession>A0A060QL40</accession>
<proteinExistence type="predicted"/>
<evidence type="ECO:0008006" key="5">
    <source>
        <dbReference type="Google" id="ProtNLM"/>
    </source>
</evidence>
<feature type="chain" id="PRO_5001586241" description="Lipoprotein" evidence="2">
    <location>
        <begin position="24"/>
        <end position="124"/>
    </location>
</feature>
<dbReference type="AlphaFoldDB" id="A0A060QL40"/>
<feature type="compositionally biased region" description="Polar residues" evidence="1">
    <location>
        <begin position="60"/>
        <end position="70"/>
    </location>
</feature>
<name>A0A060QL40_9PROT</name>
<reference evidence="3 4" key="1">
    <citation type="journal article" date="2014" name="Genome Biol. Evol.">
        <title>Acetic acid bacteria genomes reveal functional traits for adaptation to life in insect guts.</title>
        <authorList>
            <person name="Chouaia B."/>
            <person name="Gaiarsa S."/>
            <person name="Crotti E."/>
            <person name="Comandatore F."/>
            <person name="Degli Esposti M."/>
            <person name="Ricci I."/>
            <person name="Alma A."/>
            <person name="Favia G."/>
            <person name="Bandi C."/>
            <person name="Daffonchio D."/>
        </authorList>
    </citation>
    <scope>NUCLEOTIDE SEQUENCE [LARGE SCALE GENOMIC DNA]</scope>
    <source>
        <strain evidence="3 4">SF2.1</strain>
    </source>
</reference>
<dbReference type="RefSeq" id="WP_023978680.1">
    <property type="nucleotide sequence ID" value="NZ_CBLX010000013.1"/>
</dbReference>
<dbReference type="Proteomes" id="UP000027583">
    <property type="component" value="Unassembled WGS sequence"/>
</dbReference>
<keyword evidence="2" id="KW-0732">Signal</keyword>
<evidence type="ECO:0000313" key="4">
    <source>
        <dbReference type="Proteomes" id="UP000027583"/>
    </source>
</evidence>
<dbReference type="PROSITE" id="PS51257">
    <property type="entry name" value="PROKAR_LIPOPROTEIN"/>
    <property type="match status" value="1"/>
</dbReference>
<organism evidence="3 4">
    <name type="scientific">Asaia bogorensis</name>
    <dbReference type="NCBI Taxonomy" id="91915"/>
    <lineage>
        <taxon>Bacteria</taxon>
        <taxon>Pseudomonadati</taxon>
        <taxon>Pseudomonadota</taxon>
        <taxon>Alphaproteobacteria</taxon>
        <taxon>Acetobacterales</taxon>
        <taxon>Acetobacteraceae</taxon>
        <taxon>Asaia</taxon>
    </lineage>
</organism>
<sequence length="124" mass="12593">MKTRFALTLAHAGLLGVSLLAGCADTPAPQPTQAQTQARIPPQDFAPGLTGETPLPANEAQLTNDPSAPVNTPLCGAVQQETNRMGGQVFSDGLASGSTCPQNACFNPLTGTYIAATGAPSVCR</sequence>
<gene>
    <name evidence="3" type="ORF">ASAP_1947</name>
</gene>
<evidence type="ECO:0000256" key="1">
    <source>
        <dbReference type="SAM" id="MobiDB-lite"/>
    </source>
</evidence>
<comment type="caution">
    <text evidence="3">The sequence shown here is derived from an EMBL/GenBank/DDBJ whole genome shotgun (WGS) entry which is preliminary data.</text>
</comment>
<feature type="signal peptide" evidence="2">
    <location>
        <begin position="1"/>
        <end position="23"/>
    </location>
</feature>
<evidence type="ECO:0000313" key="3">
    <source>
        <dbReference type="EMBL" id="CDG39992.1"/>
    </source>
</evidence>
<protein>
    <recommendedName>
        <fullName evidence="5">Lipoprotein</fullName>
    </recommendedName>
</protein>
<feature type="compositionally biased region" description="Low complexity" evidence="1">
    <location>
        <begin position="31"/>
        <end position="43"/>
    </location>
</feature>
<evidence type="ECO:0000256" key="2">
    <source>
        <dbReference type="SAM" id="SignalP"/>
    </source>
</evidence>
<dbReference type="EMBL" id="CBLX010000013">
    <property type="protein sequence ID" value="CDG39992.1"/>
    <property type="molecule type" value="Genomic_DNA"/>
</dbReference>
<feature type="region of interest" description="Disordered" evidence="1">
    <location>
        <begin position="25"/>
        <end position="72"/>
    </location>
</feature>